<dbReference type="Pfam" id="PF00072">
    <property type="entry name" value="Response_reg"/>
    <property type="match status" value="1"/>
</dbReference>
<evidence type="ECO:0000256" key="6">
    <source>
        <dbReference type="PROSITE-ProRule" id="PRU00169"/>
    </source>
</evidence>
<dbReference type="PROSITE" id="PS50110">
    <property type="entry name" value="RESPONSE_REGULATORY"/>
    <property type="match status" value="1"/>
</dbReference>
<dbReference type="Gene3D" id="6.10.250.690">
    <property type="match status" value="1"/>
</dbReference>
<dbReference type="InterPro" id="IPR001789">
    <property type="entry name" value="Sig_transdc_resp-reg_receiver"/>
</dbReference>
<dbReference type="SUPFAM" id="SSF52172">
    <property type="entry name" value="CheY-like"/>
    <property type="match status" value="1"/>
</dbReference>
<proteinExistence type="predicted"/>
<dbReference type="InterPro" id="IPR011006">
    <property type="entry name" value="CheY-like_superfamily"/>
</dbReference>
<dbReference type="GO" id="GO:0000976">
    <property type="term" value="F:transcription cis-regulatory region binding"/>
    <property type="evidence" value="ECO:0007669"/>
    <property type="project" value="TreeGrafter"/>
</dbReference>
<dbReference type="GO" id="GO:0006355">
    <property type="term" value="P:regulation of DNA-templated transcription"/>
    <property type="evidence" value="ECO:0007669"/>
    <property type="project" value="InterPro"/>
</dbReference>
<organism evidence="10 11">
    <name type="scientific">Cerasicoccus arenae</name>
    <dbReference type="NCBI Taxonomy" id="424488"/>
    <lineage>
        <taxon>Bacteria</taxon>
        <taxon>Pseudomonadati</taxon>
        <taxon>Verrucomicrobiota</taxon>
        <taxon>Opitutia</taxon>
        <taxon>Puniceicoccales</taxon>
        <taxon>Cerasicoccaceae</taxon>
        <taxon>Cerasicoccus</taxon>
    </lineage>
</organism>
<keyword evidence="5" id="KW-0804">Transcription</keyword>
<dbReference type="InterPro" id="IPR036388">
    <property type="entry name" value="WH-like_DNA-bd_sf"/>
</dbReference>
<dbReference type="InterPro" id="IPR001867">
    <property type="entry name" value="OmpR/PhoB-type_DNA-bd"/>
</dbReference>
<evidence type="ECO:0000313" key="11">
    <source>
        <dbReference type="Proteomes" id="UP000642829"/>
    </source>
</evidence>
<dbReference type="InterPro" id="IPR039420">
    <property type="entry name" value="WalR-like"/>
</dbReference>
<reference evidence="10" key="2">
    <citation type="submission" date="2020-09" db="EMBL/GenBank/DDBJ databases">
        <authorList>
            <person name="Sun Q."/>
            <person name="Kim S."/>
        </authorList>
    </citation>
    <scope>NUCLEOTIDE SEQUENCE</scope>
    <source>
        <strain evidence="10">KCTC 12870</strain>
    </source>
</reference>
<dbReference type="Gene3D" id="1.10.10.10">
    <property type="entry name" value="Winged helix-like DNA-binding domain superfamily/Winged helix DNA-binding domain"/>
    <property type="match status" value="1"/>
</dbReference>
<accession>A0A8J3GCI8</accession>
<keyword evidence="2" id="KW-0902">Two-component regulatory system</keyword>
<dbReference type="PANTHER" id="PTHR48111">
    <property type="entry name" value="REGULATOR OF RPOS"/>
    <property type="match status" value="1"/>
</dbReference>
<gene>
    <name evidence="10" type="ORF">GCM10007047_07730</name>
</gene>
<dbReference type="GO" id="GO:0005829">
    <property type="term" value="C:cytosol"/>
    <property type="evidence" value="ECO:0007669"/>
    <property type="project" value="TreeGrafter"/>
</dbReference>
<protein>
    <submittedName>
        <fullName evidence="10">DNA-binding response regulator</fullName>
    </submittedName>
</protein>
<feature type="domain" description="Response regulatory" evidence="8">
    <location>
        <begin position="6"/>
        <end position="120"/>
    </location>
</feature>
<dbReference type="SMART" id="SM00862">
    <property type="entry name" value="Trans_reg_C"/>
    <property type="match status" value="1"/>
</dbReference>
<dbReference type="SUPFAM" id="SSF46894">
    <property type="entry name" value="C-terminal effector domain of the bipartite response regulators"/>
    <property type="match status" value="1"/>
</dbReference>
<evidence type="ECO:0000259" key="9">
    <source>
        <dbReference type="PROSITE" id="PS51755"/>
    </source>
</evidence>
<dbReference type="CDD" id="cd00383">
    <property type="entry name" value="trans_reg_C"/>
    <property type="match status" value="1"/>
</dbReference>
<evidence type="ECO:0000256" key="2">
    <source>
        <dbReference type="ARBA" id="ARBA00023012"/>
    </source>
</evidence>
<sequence>MPEEKHILVAEDDASIRMGLVDALESEGYRVEEAVNGEEAVAYFKEARPDLVLLDIMMPRLSGYDVCREIRKLDAAVPVLMLSAKSEEIDKVLGLELGADDYITKPFGVRELLARVSAALRRSSMVPVEVQDDVPARMPFGMGEIDTARRQLWRGAEEITLTQLEYKLMMAFYAHPDRALSRDFLLNAAWGIDYLGTTRTLDQHVSQLRRKIEVDSAKPKFLLTVHGYGYRYKP</sequence>
<feature type="domain" description="OmpR/PhoB-type" evidence="9">
    <location>
        <begin position="135"/>
        <end position="234"/>
    </location>
</feature>
<dbReference type="AlphaFoldDB" id="A0A8J3GCI8"/>
<feature type="DNA-binding region" description="OmpR/PhoB-type" evidence="7">
    <location>
        <begin position="135"/>
        <end position="234"/>
    </location>
</feature>
<dbReference type="EMBL" id="BMXG01000004">
    <property type="protein sequence ID" value="GHB94668.1"/>
    <property type="molecule type" value="Genomic_DNA"/>
</dbReference>
<evidence type="ECO:0000256" key="7">
    <source>
        <dbReference type="PROSITE-ProRule" id="PRU01091"/>
    </source>
</evidence>
<keyword evidence="3" id="KW-0805">Transcription regulation</keyword>
<dbReference type="FunFam" id="3.40.50.2300:FF:000001">
    <property type="entry name" value="DNA-binding response regulator PhoB"/>
    <property type="match status" value="1"/>
</dbReference>
<feature type="modified residue" description="4-aspartylphosphate" evidence="6">
    <location>
        <position position="55"/>
    </location>
</feature>
<keyword evidence="4 7" id="KW-0238">DNA-binding</keyword>
<dbReference type="Proteomes" id="UP000642829">
    <property type="component" value="Unassembled WGS sequence"/>
</dbReference>
<evidence type="ECO:0000256" key="3">
    <source>
        <dbReference type="ARBA" id="ARBA00023015"/>
    </source>
</evidence>
<evidence type="ECO:0000256" key="1">
    <source>
        <dbReference type="ARBA" id="ARBA00022553"/>
    </source>
</evidence>
<evidence type="ECO:0000259" key="8">
    <source>
        <dbReference type="PROSITE" id="PS50110"/>
    </source>
</evidence>
<evidence type="ECO:0000256" key="5">
    <source>
        <dbReference type="ARBA" id="ARBA00023163"/>
    </source>
</evidence>
<evidence type="ECO:0000313" key="10">
    <source>
        <dbReference type="EMBL" id="GHB94668.1"/>
    </source>
</evidence>
<name>A0A8J3GCI8_9BACT</name>
<dbReference type="RefSeq" id="WP_189512398.1">
    <property type="nucleotide sequence ID" value="NZ_BMXG01000004.1"/>
</dbReference>
<dbReference type="GO" id="GO:0032993">
    <property type="term" value="C:protein-DNA complex"/>
    <property type="evidence" value="ECO:0007669"/>
    <property type="project" value="TreeGrafter"/>
</dbReference>
<evidence type="ECO:0000256" key="4">
    <source>
        <dbReference type="ARBA" id="ARBA00023125"/>
    </source>
</evidence>
<dbReference type="PROSITE" id="PS51755">
    <property type="entry name" value="OMPR_PHOB"/>
    <property type="match status" value="1"/>
</dbReference>
<dbReference type="GO" id="GO:0000156">
    <property type="term" value="F:phosphorelay response regulator activity"/>
    <property type="evidence" value="ECO:0007669"/>
    <property type="project" value="TreeGrafter"/>
</dbReference>
<dbReference type="InterPro" id="IPR016032">
    <property type="entry name" value="Sig_transdc_resp-reg_C-effctor"/>
</dbReference>
<dbReference type="Pfam" id="PF00486">
    <property type="entry name" value="Trans_reg_C"/>
    <property type="match status" value="1"/>
</dbReference>
<dbReference type="PANTHER" id="PTHR48111:SF11">
    <property type="entry name" value="TWO-COMPONENT RESPONSE REGULATOR"/>
    <property type="match status" value="1"/>
</dbReference>
<dbReference type="Gene3D" id="3.40.50.2300">
    <property type="match status" value="1"/>
</dbReference>
<reference evidence="10" key="1">
    <citation type="journal article" date="2014" name="Int. J. Syst. Evol. Microbiol.">
        <title>Complete genome sequence of Corynebacterium casei LMG S-19264T (=DSM 44701T), isolated from a smear-ripened cheese.</title>
        <authorList>
            <consortium name="US DOE Joint Genome Institute (JGI-PGF)"/>
            <person name="Walter F."/>
            <person name="Albersmeier A."/>
            <person name="Kalinowski J."/>
            <person name="Ruckert C."/>
        </authorList>
    </citation>
    <scope>NUCLEOTIDE SEQUENCE</scope>
    <source>
        <strain evidence="10">KCTC 12870</strain>
    </source>
</reference>
<keyword evidence="1 6" id="KW-0597">Phosphoprotein</keyword>
<dbReference type="CDD" id="cd17574">
    <property type="entry name" value="REC_OmpR"/>
    <property type="match status" value="1"/>
</dbReference>
<dbReference type="SMART" id="SM00448">
    <property type="entry name" value="REC"/>
    <property type="match status" value="1"/>
</dbReference>
<keyword evidence="11" id="KW-1185">Reference proteome</keyword>
<comment type="caution">
    <text evidence="10">The sequence shown here is derived from an EMBL/GenBank/DDBJ whole genome shotgun (WGS) entry which is preliminary data.</text>
</comment>